<dbReference type="EMBL" id="SPKJ01000013">
    <property type="protein sequence ID" value="MYZ47322.1"/>
    <property type="molecule type" value="Genomic_DNA"/>
</dbReference>
<dbReference type="AlphaFoldDB" id="A0A964T4E6"/>
<protein>
    <submittedName>
        <fullName evidence="1">Uncharacterized protein</fullName>
    </submittedName>
</protein>
<reference evidence="1" key="1">
    <citation type="submission" date="2019-03" db="EMBL/GenBank/DDBJ databases">
        <title>Afifella sp. nov., isolated from activated sludge.</title>
        <authorList>
            <person name="Li Q."/>
            <person name="Liu Y."/>
        </authorList>
    </citation>
    <scope>NUCLEOTIDE SEQUENCE</scope>
    <source>
        <strain evidence="1">L72</strain>
    </source>
</reference>
<sequence>MPIAANDRPLSDDDFLVAIAAERRQDWTVARAFAEACAAGDVELMHRAVDALDSTTIDGWRFAMRAVARLPIVSDEIRAAFLPVWIEHKMLPLKVGHRPTMAAALRMLLPSNHSGGPIHIFRGTRAQERRRRLYGFSWSSRIDVARGFAEHWAELAGGAVVLEALAHSSAILLVREEEGYYDEGEIVIDPFRLGSVTVAERLPNPGSPHTGRDAPG</sequence>
<dbReference type="RefSeq" id="WP_161139672.1">
    <property type="nucleotide sequence ID" value="NZ_SPKJ01000013.1"/>
</dbReference>
<gene>
    <name evidence="1" type="ORF">E4O86_06315</name>
</gene>
<organism evidence="1 2">
    <name type="scientific">Propylenella binzhouense</name>
    <dbReference type="NCBI Taxonomy" id="2555902"/>
    <lineage>
        <taxon>Bacteria</taxon>
        <taxon>Pseudomonadati</taxon>
        <taxon>Pseudomonadota</taxon>
        <taxon>Alphaproteobacteria</taxon>
        <taxon>Hyphomicrobiales</taxon>
        <taxon>Propylenellaceae</taxon>
        <taxon>Propylenella</taxon>
    </lineage>
</organism>
<evidence type="ECO:0000313" key="2">
    <source>
        <dbReference type="Proteomes" id="UP000773614"/>
    </source>
</evidence>
<dbReference type="Proteomes" id="UP000773614">
    <property type="component" value="Unassembled WGS sequence"/>
</dbReference>
<proteinExistence type="predicted"/>
<dbReference type="OrthoDB" id="8457016at2"/>
<keyword evidence="2" id="KW-1185">Reference proteome</keyword>
<evidence type="ECO:0000313" key="1">
    <source>
        <dbReference type="EMBL" id="MYZ47322.1"/>
    </source>
</evidence>
<accession>A0A964T4E6</accession>
<comment type="caution">
    <text evidence="1">The sequence shown here is derived from an EMBL/GenBank/DDBJ whole genome shotgun (WGS) entry which is preliminary data.</text>
</comment>
<name>A0A964T4E6_9HYPH</name>